<protein>
    <submittedName>
        <fullName evidence="1">Uncharacterized protein</fullName>
    </submittedName>
</protein>
<dbReference type="AlphaFoldDB" id="A0A848D1Q5"/>
<sequence length="136" mass="15300">MMYRQIANMPKKKGSPTRAAVIRYDKENDKAPIVVAQGEGEIADKIIAKAKEHDIPLQEDSMLLENLLELDLGNNVPPQLYQVVAEVLLLVRRANVGEMVPAMPRTVQQTPYWEDMEDEEDVSLEDLLQAIDSIKG</sequence>
<dbReference type="GO" id="GO:0005886">
    <property type="term" value="C:plasma membrane"/>
    <property type="evidence" value="ECO:0007669"/>
    <property type="project" value="TreeGrafter"/>
</dbReference>
<dbReference type="InterPro" id="IPR029025">
    <property type="entry name" value="T3SS_substrate_exporter_C"/>
</dbReference>
<comment type="caution">
    <text evidence="1">The sequence shown here is derived from an EMBL/GenBank/DDBJ whole genome shotgun (WGS) entry which is preliminary data.</text>
</comment>
<dbReference type="PANTHER" id="PTHR30531:SF12">
    <property type="entry name" value="FLAGELLAR BIOSYNTHETIC PROTEIN FLHB"/>
    <property type="match status" value="1"/>
</dbReference>
<dbReference type="InterPro" id="IPR006135">
    <property type="entry name" value="T3SS_substrate_exporter"/>
</dbReference>
<proteinExistence type="predicted"/>
<name>A0A848D1Q5_ANEAE</name>
<dbReference type="RefSeq" id="WP_168975781.1">
    <property type="nucleotide sequence ID" value="NZ_JABAGO010000034.1"/>
</dbReference>
<dbReference type="GO" id="GO:0009306">
    <property type="term" value="P:protein secretion"/>
    <property type="evidence" value="ECO:0007669"/>
    <property type="project" value="InterPro"/>
</dbReference>
<evidence type="ECO:0000313" key="2">
    <source>
        <dbReference type="Proteomes" id="UP000561326"/>
    </source>
</evidence>
<evidence type="ECO:0000313" key="1">
    <source>
        <dbReference type="EMBL" id="NME99816.1"/>
    </source>
</evidence>
<dbReference type="Proteomes" id="UP000561326">
    <property type="component" value="Unassembled WGS sequence"/>
</dbReference>
<accession>A0A848D1Q5</accession>
<gene>
    <name evidence="1" type="ORF">HF838_16395</name>
</gene>
<dbReference type="EMBL" id="JABAGO010000034">
    <property type="protein sequence ID" value="NME99816.1"/>
    <property type="molecule type" value="Genomic_DNA"/>
</dbReference>
<dbReference type="Gene3D" id="3.40.1690.10">
    <property type="entry name" value="secretion proteins EscU"/>
    <property type="match status" value="1"/>
</dbReference>
<dbReference type="Pfam" id="PF01312">
    <property type="entry name" value="Bac_export_2"/>
    <property type="match status" value="1"/>
</dbReference>
<dbReference type="PANTHER" id="PTHR30531">
    <property type="entry name" value="FLAGELLAR BIOSYNTHETIC PROTEIN FLHB"/>
    <property type="match status" value="1"/>
</dbReference>
<organism evidence="1 2">
    <name type="scientific">Aneurinibacillus aneurinilyticus</name>
    <name type="common">Bacillus aneurinolyticus</name>
    <dbReference type="NCBI Taxonomy" id="1391"/>
    <lineage>
        <taxon>Bacteria</taxon>
        <taxon>Bacillati</taxon>
        <taxon>Bacillota</taxon>
        <taxon>Bacilli</taxon>
        <taxon>Bacillales</taxon>
        <taxon>Paenibacillaceae</taxon>
        <taxon>Aneurinibacillus group</taxon>
        <taxon>Aneurinibacillus</taxon>
    </lineage>
</organism>
<dbReference type="SUPFAM" id="SSF160544">
    <property type="entry name" value="EscU C-terminal domain-like"/>
    <property type="match status" value="1"/>
</dbReference>
<reference evidence="1 2" key="1">
    <citation type="submission" date="2020-04" db="EMBL/GenBank/DDBJ databases">
        <authorList>
            <person name="Hitch T.C.A."/>
            <person name="Wylensek D."/>
            <person name="Clavel T."/>
        </authorList>
    </citation>
    <scope>NUCLEOTIDE SEQUENCE [LARGE SCALE GENOMIC DNA]</scope>
    <source>
        <strain evidence="1 2">WB01_D5_05</strain>
    </source>
</reference>